<dbReference type="InterPro" id="IPR029063">
    <property type="entry name" value="SAM-dependent_MTases_sf"/>
</dbReference>
<feature type="non-terminal residue" evidence="2">
    <location>
        <position position="1"/>
    </location>
</feature>
<sequence length="209" mass="23416">NVVVVEKALDEKKGQAEMMICDSHSLSSLSKDWIEKVRKSGRYADCDWQGKVTVETETLDDLIATYGKPAFVKVDVEGYEEEVIQGLSQPVNYMCFEFTPEFIESAIGGVRHLARLGKVVFNYCSGTHPFKLALHRWVDAEQICSILEAAIGISDNVSFCIFANSEDTSCSSDRLRNQSSHIYSIQERISIQLAVEVDQIMNDHIRTAA</sequence>
<dbReference type="NCBIfam" id="TIGR01444">
    <property type="entry name" value="fkbM_fam"/>
    <property type="match status" value="1"/>
</dbReference>
<organism evidence="2">
    <name type="scientific">marine sediment metagenome</name>
    <dbReference type="NCBI Taxonomy" id="412755"/>
    <lineage>
        <taxon>unclassified sequences</taxon>
        <taxon>metagenomes</taxon>
        <taxon>ecological metagenomes</taxon>
    </lineage>
</organism>
<dbReference type="Pfam" id="PF05050">
    <property type="entry name" value="Methyltransf_21"/>
    <property type="match status" value="1"/>
</dbReference>
<gene>
    <name evidence="2" type="ORF">S03H2_65098</name>
</gene>
<reference evidence="2" key="1">
    <citation type="journal article" date="2014" name="Front. Microbiol.">
        <title>High frequency of phylogenetically diverse reductive dehalogenase-homologous genes in deep subseafloor sedimentary metagenomes.</title>
        <authorList>
            <person name="Kawai M."/>
            <person name="Futagami T."/>
            <person name="Toyoda A."/>
            <person name="Takaki Y."/>
            <person name="Nishi S."/>
            <person name="Hori S."/>
            <person name="Arai W."/>
            <person name="Tsubouchi T."/>
            <person name="Morono Y."/>
            <person name="Uchiyama I."/>
            <person name="Ito T."/>
            <person name="Fujiyama A."/>
            <person name="Inagaki F."/>
            <person name="Takami H."/>
        </authorList>
    </citation>
    <scope>NUCLEOTIDE SEQUENCE</scope>
    <source>
        <strain evidence="2">Expedition CK06-06</strain>
    </source>
</reference>
<dbReference type="EMBL" id="BARU01042353">
    <property type="protein sequence ID" value="GAH83957.1"/>
    <property type="molecule type" value="Genomic_DNA"/>
</dbReference>
<proteinExistence type="predicted"/>
<feature type="domain" description="Methyltransferase FkbM" evidence="1">
    <location>
        <begin position="47"/>
        <end position="90"/>
    </location>
</feature>
<dbReference type="SUPFAM" id="SSF53335">
    <property type="entry name" value="S-adenosyl-L-methionine-dependent methyltransferases"/>
    <property type="match status" value="1"/>
</dbReference>
<dbReference type="Gene3D" id="3.40.50.150">
    <property type="entry name" value="Vaccinia Virus protein VP39"/>
    <property type="match status" value="1"/>
</dbReference>
<evidence type="ECO:0000259" key="1">
    <source>
        <dbReference type="Pfam" id="PF05050"/>
    </source>
</evidence>
<comment type="caution">
    <text evidence="2">The sequence shown here is derived from an EMBL/GenBank/DDBJ whole genome shotgun (WGS) entry which is preliminary data.</text>
</comment>
<accession>X1IQK5</accession>
<protein>
    <recommendedName>
        <fullName evidence="1">Methyltransferase FkbM domain-containing protein</fullName>
    </recommendedName>
</protein>
<name>X1IQK5_9ZZZZ</name>
<dbReference type="AlphaFoldDB" id="X1IQK5"/>
<dbReference type="InterPro" id="IPR006342">
    <property type="entry name" value="FkbM_mtfrase"/>
</dbReference>
<feature type="non-terminal residue" evidence="2">
    <location>
        <position position="209"/>
    </location>
</feature>
<evidence type="ECO:0000313" key="2">
    <source>
        <dbReference type="EMBL" id="GAH83957.1"/>
    </source>
</evidence>